<dbReference type="PANTHER" id="PTHR10869">
    <property type="entry name" value="PROLYL 4-HYDROXYLASE ALPHA SUBUNIT"/>
    <property type="match status" value="1"/>
</dbReference>
<dbReference type="KEGG" id="ela:UCREL1_5250"/>
<evidence type="ECO:0000313" key="8">
    <source>
        <dbReference type="Proteomes" id="UP000012174"/>
    </source>
</evidence>
<proteinExistence type="predicted"/>
<dbReference type="GO" id="GO:0004656">
    <property type="term" value="F:procollagen-proline 4-dioxygenase activity"/>
    <property type="evidence" value="ECO:0007669"/>
    <property type="project" value="TreeGrafter"/>
</dbReference>
<organism evidence="7 8">
    <name type="scientific">Eutypa lata (strain UCR-EL1)</name>
    <name type="common">Grapevine dieback disease fungus</name>
    <name type="synonym">Eutypa armeniacae</name>
    <dbReference type="NCBI Taxonomy" id="1287681"/>
    <lineage>
        <taxon>Eukaryota</taxon>
        <taxon>Fungi</taxon>
        <taxon>Dikarya</taxon>
        <taxon>Ascomycota</taxon>
        <taxon>Pezizomycotina</taxon>
        <taxon>Sordariomycetes</taxon>
        <taxon>Xylariomycetidae</taxon>
        <taxon>Xylariales</taxon>
        <taxon>Diatrypaceae</taxon>
        <taxon>Eutypa</taxon>
    </lineage>
</organism>
<name>M7SMX6_EUTLA</name>
<dbReference type="GO" id="GO:0005506">
    <property type="term" value="F:iron ion binding"/>
    <property type="evidence" value="ECO:0007669"/>
    <property type="project" value="InterPro"/>
</dbReference>
<evidence type="ECO:0000256" key="3">
    <source>
        <dbReference type="ARBA" id="ARBA00022964"/>
    </source>
</evidence>
<dbReference type="GO" id="GO:0005783">
    <property type="term" value="C:endoplasmic reticulum"/>
    <property type="evidence" value="ECO:0007669"/>
    <property type="project" value="TreeGrafter"/>
</dbReference>
<dbReference type="InterPro" id="IPR006620">
    <property type="entry name" value="Pro_4_hyd_alph"/>
</dbReference>
<dbReference type="GO" id="GO:0031418">
    <property type="term" value="F:L-ascorbic acid binding"/>
    <property type="evidence" value="ECO:0007669"/>
    <property type="project" value="InterPro"/>
</dbReference>
<evidence type="ECO:0000313" key="7">
    <source>
        <dbReference type="EMBL" id="EMR67744.1"/>
    </source>
</evidence>
<gene>
    <name evidence="7" type="ORF">UCREL1_5250</name>
</gene>
<evidence type="ECO:0000256" key="5">
    <source>
        <dbReference type="ARBA" id="ARBA00023004"/>
    </source>
</evidence>
<dbReference type="SMART" id="SM00702">
    <property type="entry name" value="P4Hc"/>
    <property type="match status" value="1"/>
</dbReference>
<evidence type="ECO:0000256" key="4">
    <source>
        <dbReference type="ARBA" id="ARBA00023002"/>
    </source>
</evidence>
<dbReference type="OMA" id="YEDTRKC"/>
<keyword evidence="4" id="KW-0560">Oxidoreductase</keyword>
<dbReference type="Gene3D" id="2.60.120.620">
    <property type="entry name" value="q2cbj1_9rhob like domain"/>
    <property type="match status" value="1"/>
</dbReference>
<protein>
    <submittedName>
        <fullName evidence="7">Putative oxidoreductase domain containing protein</fullName>
    </submittedName>
</protein>
<keyword evidence="5" id="KW-0408">Iron</keyword>
<evidence type="ECO:0000259" key="6">
    <source>
        <dbReference type="SMART" id="SM00702"/>
    </source>
</evidence>
<dbReference type="OrthoDB" id="69177at2759"/>
<sequence length="286" mass="32575">MAAFDKYKDDDLKPVKTHYESKEVEIPDDYLKSDPPDVQPITFSQIDFEKTVLPQYKGAYAVMLDNVLSRTECGTLLELAEASVLDKDIRDGSPWNPALVNVGKGEEALMPYYRKSDRIIWDSQEIVDRLWARISERVPEIREQLATFRNGDLPGTRHKPDKETVWDFLRVNKRLRFLKYGPGEFFGPHCDGMFSEQGEDGSVLCTHFTLHLYLNDSQQVVGESADFVGGATSFLSGDAKKRLDVDPKAGRVLIFQHEKLYHSGDAVKQGIKYTVRSDLQYKMRGS</sequence>
<dbReference type="Pfam" id="PF13640">
    <property type="entry name" value="2OG-FeII_Oxy_3"/>
    <property type="match status" value="1"/>
</dbReference>
<reference evidence="8" key="1">
    <citation type="journal article" date="2013" name="Genome Announc.">
        <title>Draft genome sequence of the grapevine dieback fungus Eutypa lata UCR-EL1.</title>
        <authorList>
            <person name="Blanco-Ulate B."/>
            <person name="Rolshausen P.E."/>
            <person name="Cantu D."/>
        </authorList>
    </citation>
    <scope>NUCLEOTIDE SEQUENCE [LARGE SCALE GENOMIC DNA]</scope>
    <source>
        <strain evidence="8">UCR-EL1</strain>
    </source>
</reference>
<dbReference type="Proteomes" id="UP000012174">
    <property type="component" value="Unassembled WGS sequence"/>
</dbReference>
<feature type="domain" description="Prolyl 4-hydroxylase alpha subunit" evidence="6">
    <location>
        <begin position="59"/>
        <end position="280"/>
    </location>
</feature>
<dbReference type="EMBL" id="KB706361">
    <property type="protein sequence ID" value="EMR67744.1"/>
    <property type="molecule type" value="Genomic_DNA"/>
</dbReference>
<comment type="cofactor">
    <cofactor evidence="1">
        <name>L-ascorbate</name>
        <dbReference type="ChEBI" id="CHEBI:38290"/>
    </cofactor>
</comment>
<accession>M7SMX6</accession>
<dbReference type="AlphaFoldDB" id="M7SMX6"/>
<dbReference type="HOGENOM" id="CLU_041456_2_1_1"/>
<dbReference type="PANTHER" id="PTHR10869:SF241">
    <property type="entry name" value="FE2OG DIOXYGENASE DOMAIN-CONTAINING PROTEIN"/>
    <property type="match status" value="1"/>
</dbReference>
<evidence type="ECO:0000256" key="2">
    <source>
        <dbReference type="ARBA" id="ARBA00022723"/>
    </source>
</evidence>
<dbReference type="eggNOG" id="ENOG502S24K">
    <property type="taxonomic scope" value="Eukaryota"/>
</dbReference>
<keyword evidence="3" id="KW-0223">Dioxygenase</keyword>
<keyword evidence="2" id="KW-0479">Metal-binding</keyword>
<keyword evidence="8" id="KW-1185">Reference proteome</keyword>
<dbReference type="InterPro" id="IPR045054">
    <property type="entry name" value="P4HA-like"/>
</dbReference>
<evidence type="ECO:0000256" key="1">
    <source>
        <dbReference type="ARBA" id="ARBA00001961"/>
    </source>
</evidence>
<dbReference type="InterPro" id="IPR044862">
    <property type="entry name" value="Pro_4_hyd_alph_FE2OG_OXY"/>
</dbReference>